<dbReference type="CDD" id="cd03139">
    <property type="entry name" value="GATase1_PfpI_2"/>
    <property type="match status" value="1"/>
</dbReference>
<dbReference type="OrthoDB" id="543156at2759"/>
<dbReference type="Pfam" id="PF01965">
    <property type="entry name" value="DJ-1_PfpI"/>
    <property type="match status" value="1"/>
</dbReference>
<dbReference type="AlphaFoldDB" id="A0A5C3QW59"/>
<organism evidence="2 3">
    <name type="scientific">Pterulicium gracile</name>
    <dbReference type="NCBI Taxonomy" id="1884261"/>
    <lineage>
        <taxon>Eukaryota</taxon>
        <taxon>Fungi</taxon>
        <taxon>Dikarya</taxon>
        <taxon>Basidiomycota</taxon>
        <taxon>Agaricomycotina</taxon>
        <taxon>Agaricomycetes</taxon>
        <taxon>Agaricomycetidae</taxon>
        <taxon>Agaricales</taxon>
        <taxon>Pleurotineae</taxon>
        <taxon>Pterulaceae</taxon>
        <taxon>Pterulicium</taxon>
    </lineage>
</organism>
<keyword evidence="2" id="KW-0315">Glutamine amidotransferase</keyword>
<sequence>MSTPSQSPPIHIGLLLFTDFEALDVFGPMNCLNALSRSFPLRISILTHTAPKPVNTWPVDPGPHKSSFTQAVVPTHTFSNPPDDLEVLFVPGGFGMYEKTEEVAAAVEFIKTVYPKLRYLNTICTGSELVARAGVLTGKRATSNKMLFKQIQEACPGVEWVPKARWVVDGDIYTASGVTAGIDMTLAFIQDVYGKEHADEIADRLEYERATNSEDDPFAKKYGLE</sequence>
<dbReference type="InterPro" id="IPR002818">
    <property type="entry name" value="DJ-1/PfpI"/>
</dbReference>
<dbReference type="STRING" id="1884261.A0A5C3QW59"/>
<dbReference type="SUPFAM" id="SSF52317">
    <property type="entry name" value="Class I glutamine amidotransferase-like"/>
    <property type="match status" value="1"/>
</dbReference>
<reference evidence="2 3" key="1">
    <citation type="journal article" date="2019" name="Nat. Ecol. Evol.">
        <title>Megaphylogeny resolves global patterns of mushroom evolution.</title>
        <authorList>
            <person name="Varga T."/>
            <person name="Krizsan K."/>
            <person name="Foldi C."/>
            <person name="Dima B."/>
            <person name="Sanchez-Garcia M."/>
            <person name="Sanchez-Ramirez S."/>
            <person name="Szollosi G.J."/>
            <person name="Szarkandi J.G."/>
            <person name="Papp V."/>
            <person name="Albert L."/>
            <person name="Andreopoulos W."/>
            <person name="Angelini C."/>
            <person name="Antonin V."/>
            <person name="Barry K.W."/>
            <person name="Bougher N.L."/>
            <person name="Buchanan P."/>
            <person name="Buyck B."/>
            <person name="Bense V."/>
            <person name="Catcheside P."/>
            <person name="Chovatia M."/>
            <person name="Cooper J."/>
            <person name="Damon W."/>
            <person name="Desjardin D."/>
            <person name="Finy P."/>
            <person name="Geml J."/>
            <person name="Haridas S."/>
            <person name="Hughes K."/>
            <person name="Justo A."/>
            <person name="Karasinski D."/>
            <person name="Kautmanova I."/>
            <person name="Kiss B."/>
            <person name="Kocsube S."/>
            <person name="Kotiranta H."/>
            <person name="LaButti K.M."/>
            <person name="Lechner B.E."/>
            <person name="Liimatainen K."/>
            <person name="Lipzen A."/>
            <person name="Lukacs Z."/>
            <person name="Mihaltcheva S."/>
            <person name="Morgado L.N."/>
            <person name="Niskanen T."/>
            <person name="Noordeloos M.E."/>
            <person name="Ohm R.A."/>
            <person name="Ortiz-Santana B."/>
            <person name="Ovrebo C."/>
            <person name="Racz N."/>
            <person name="Riley R."/>
            <person name="Savchenko A."/>
            <person name="Shiryaev A."/>
            <person name="Soop K."/>
            <person name="Spirin V."/>
            <person name="Szebenyi C."/>
            <person name="Tomsovsky M."/>
            <person name="Tulloss R.E."/>
            <person name="Uehling J."/>
            <person name="Grigoriev I.V."/>
            <person name="Vagvolgyi C."/>
            <person name="Papp T."/>
            <person name="Martin F.M."/>
            <person name="Miettinen O."/>
            <person name="Hibbett D.S."/>
            <person name="Nagy L.G."/>
        </authorList>
    </citation>
    <scope>NUCLEOTIDE SEQUENCE [LARGE SCALE GENOMIC DNA]</scope>
    <source>
        <strain evidence="2 3">CBS 309.79</strain>
    </source>
</reference>
<evidence type="ECO:0000259" key="1">
    <source>
        <dbReference type="Pfam" id="PF01965"/>
    </source>
</evidence>
<protein>
    <submittedName>
        <fullName evidence="2">Class I glutamine amidotransferase-like protein</fullName>
    </submittedName>
</protein>
<gene>
    <name evidence="2" type="ORF">BDV98DRAFT_611039</name>
</gene>
<dbReference type="GO" id="GO:0016740">
    <property type="term" value="F:transferase activity"/>
    <property type="evidence" value="ECO:0007669"/>
    <property type="project" value="UniProtKB-KW"/>
</dbReference>
<keyword evidence="2" id="KW-0808">Transferase</keyword>
<dbReference type="PANTHER" id="PTHR43130">
    <property type="entry name" value="ARAC-FAMILY TRANSCRIPTIONAL REGULATOR"/>
    <property type="match status" value="1"/>
</dbReference>
<dbReference type="PANTHER" id="PTHR43130:SF15">
    <property type="entry name" value="THIJ_PFPI FAMILY PROTEIN (AFU_ORTHOLOGUE AFUA_5G14240)"/>
    <property type="match status" value="1"/>
</dbReference>
<proteinExistence type="predicted"/>
<evidence type="ECO:0000313" key="3">
    <source>
        <dbReference type="Proteomes" id="UP000305067"/>
    </source>
</evidence>
<accession>A0A5C3QW59</accession>
<evidence type="ECO:0000313" key="2">
    <source>
        <dbReference type="EMBL" id="TFL04599.1"/>
    </source>
</evidence>
<feature type="domain" description="DJ-1/PfpI" evidence="1">
    <location>
        <begin position="14"/>
        <end position="190"/>
    </location>
</feature>
<dbReference type="Proteomes" id="UP000305067">
    <property type="component" value="Unassembled WGS sequence"/>
</dbReference>
<dbReference type="EMBL" id="ML178818">
    <property type="protein sequence ID" value="TFL04599.1"/>
    <property type="molecule type" value="Genomic_DNA"/>
</dbReference>
<keyword evidence="3" id="KW-1185">Reference proteome</keyword>
<dbReference type="InterPro" id="IPR052158">
    <property type="entry name" value="INH-QAR"/>
</dbReference>
<dbReference type="Gene3D" id="3.40.50.880">
    <property type="match status" value="1"/>
</dbReference>
<dbReference type="InterPro" id="IPR029062">
    <property type="entry name" value="Class_I_gatase-like"/>
</dbReference>
<name>A0A5C3QW59_9AGAR</name>